<proteinExistence type="predicted"/>
<protein>
    <submittedName>
        <fullName evidence="1">Uncharacterized protein</fullName>
    </submittedName>
</protein>
<sequence>MSITCAAFSVFPSLHRLSIKPVNMITSSSTPRWDISSNTLPTSCHIPDLQ</sequence>
<reference evidence="1" key="1">
    <citation type="submission" date="2014-09" db="EMBL/GenBank/DDBJ databases">
        <authorList>
            <person name="Magalhaes I.L.F."/>
            <person name="Oliveira U."/>
            <person name="Santos F.R."/>
            <person name="Vidigal T.H.D.A."/>
            <person name="Brescovit A.D."/>
            <person name="Santos A.J."/>
        </authorList>
    </citation>
    <scope>NUCLEOTIDE SEQUENCE</scope>
    <source>
        <tissue evidence="1">Shoot tissue taken approximately 20 cm above the soil surface</tissue>
    </source>
</reference>
<dbReference type="EMBL" id="GBRH01253513">
    <property type="protein sequence ID" value="JAD44382.1"/>
    <property type="molecule type" value="Transcribed_RNA"/>
</dbReference>
<organism evidence="1">
    <name type="scientific">Arundo donax</name>
    <name type="common">Giant reed</name>
    <name type="synonym">Donax arundinaceus</name>
    <dbReference type="NCBI Taxonomy" id="35708"/>
    <lineage>
        <taxon>Eukaryota</taxon>
        <taxon>Viridiplantae</taxon>
        <taxon>Streptophyta</taxon>
        <taxon>Embryophyta</taxon>
        <taxon>Tracheophyta</taxon>
        <taxon>Spermatophyta</taxon>
        <taxon>Magnoliopsida</taxon>
        <taxon>Liliopsida</taxon>
        <taxon>Poales</taxon>
        <taxon>Poaceae</taxon>
        <taxon>PACMAD clade</taxon>
        <taxon>Arundinoideae</taxon>
        <taxon>Arundineae</taxon>
        <taxon>Arundo</taxon>
    </lineage>
</organism>
<evidence type="ECO:0000313" key="1">
    <source>
        <dbReference type="EMBL" id="JAD44382.1"/>
    </source>
</evidence>
<reference evidence="1" key="2">
    <citation type="journal article" date="2015" name="Data Brief">
        <title>Shoot transcriptome of the giant reed, Arundo donax.</title>
        <authorList>
            <person name="Barrero R.A."/>
            <person name="Guerrero F.D."/>
            <person name="Moolhuijzen P."/>
            <person name="Goolsby J.A."/>
            <person name="Tidwell J."/>
            <person name="Bellgard S.E."/>
            <person name="Bellgard M.I."/>
        </authorList>
    </citation>
    <scope>NUCLEOTIDE SEQUENCE</scope>
    <source>
        <tissue evidence="1">Shoot tissue taken approximately 20 cm above the soil surface</tissue>
    </source>
</reference>
<dbReference type="AlphaFoldDB" id="A0A0A9ABF0"/>
<name>A0A0A9ABF0_ARUDO</name>
<accession>A0A0A9ABF0</accession>